<feature type="transmembrane region" description="Helical" evidence="6">
    <location>
        <begin position="6"/>
        <end position="22"/>
    </location>
</feature>
<evidence type="ECO:0000256" key="1">
    <source>
        <dbReference type="ARBA" id="ARBA00004141"/>
    </source>
</evidence>
<comment type="caution">
    <text evidence="7">The sequence shown here is derived from an EMBL/GenBank/DDBJ whole genome shotgun (WGS) entry which is preliminary data.</text>
</comment>
<protein>
    <submittedName>
        <fullName evidence="7">Tryptophan-rich sensory protein</fullName>
    </submittedName>
</protein>
<keyword evidence="3 6" id="KW-0812">Transmembrane</keyword>
<accession>A0A2A8Q1V8</accession>
<evidence type="ECO:0000313" key="8">
    <source>
        <dbReference type="Proteomes" id="UP000220635"/>
    </source>
</evidence>
<proteinExistence type="inferred from homology"/>
<keyword evidence="4 6" id="KW-1133">Transmembrane helix</keyword>
<dbReference type="InterPro" id="IPR038330">
    <property type="entry name" value="TspO/MBR-related_sf"/>
</dbReference>
<comment type="similarity">
    <text evidence="2">Belongs to the TspO/BZRP family.</text>
</comment>
<evidence type="ECO:0000256" key="3">
    <source>
        <dbReference type="ARBA" id="ARBA00022692"/>
    </source>
</evidence>
<reference evidence="7 8" key="1">
    <citation type="submission" date="2017-09" db="EMBL/GenBank/DDBJ databases">
        <title>Large-scale bioinformatics analysis of Bacillus genomes uncovers conserved roles of natural products in bacterial physiology.</title>
        <authorList>
            <consortium name="Agbiome Team Llc"/>
            <person name="Bleich R.M."/>
            <person name="Grubbs K.J."/>
            <person name="Santa Maria K.C."/>
            <person name="Allen S.E."/>
            <person name="Farag S."/>
            <person name="Shank E.A."/>
            <person name="Bowers A."/>
        </authorList>
    </citation>
    <scope>NUCLEOTIDE SEQUENCE [LARGE SCALE GENOMIC DNA]</scope>
    <source>
        <strain evidence="7 8">AFS010695</strain>
    </source>
</reference>
<sequence length="82" mass="9463">MKNNIIALLVLKYILNLTFSFFQFNQKDLILATLDCLLVDVTTFHSYHLFIMLSKVAALLLMPYLLCATFATYLSWAIHSMN</sequence>
<dbReference type="CDD" id="cd15904">
    <property type="entry name" value="TSPO_MBR"/>
    <property type="match status" value="1"/>
</dbReference>
<organism evidence="7 8">
    <name type="scientific">Bacillus cereus</name>
    <dbReference type="NCBI Taxonomy" id="1396"/>
    <lineage>
        <taxon>Bacteria</taxon>
        <taxon>Bacillati</taxon>
        <taxon>Bacillota</taxon>
        <taxon>Bacilli</taxon>
        <taxon>Bacillales</taxon>
        <taxon>Bacillaceae</taxon>
        <taxon>Bacillus</taxon>
        <taxon>Bacillus cereus group</taxon>
    </lineage>
</organism>
<keyword evidence="5 6" id="KW-0472">Membrane</keyword>
<dbReference type="AlphaFoldDB" id="A0A2A8Q1V8"/>
<dbReference type="Gene3D" id="1.20.1260.100">
    <property type="entry name" value="TspO/MBR protein"/>
    <property type="match status" value="1"/>
</dbReference>
<comment type="subcellular location">
    <subcellularLocation>
        <location evidence="1">Membrane</location>
        <topology evidence="1">Multi-pass membrane protein</topology>
    </subcellularLocation>
</comment>
<evidence type="ECO:0000313" key="7">
    <source>
        <dbReference type="EMBL" id="PEW06720.1"/>
    </source>
</evidence>
<gene>
    <name evidence="7" type="ORF">CN425_01890</name>
</gene>
<dbReference type="GO" id="GO:0016020">
    <property type="term" value="C:membrane"/>
    <property type="evidence" value="ECO:0007669"/>
    <property type="project" value="UniProtKB-SubCell"/>
</dbReference>
<name>A0A2A8Q1V8_BACCE</name>
<feature type="transmembrane region" description="Helical" evidence="6">
    <location>
        <begin position="29"/>
        <end position="50"/>
    </location>
</feature>
<dbReference type="Proteomes" id="UP000220635">
    <property type="component" value="Unassembled WGS sequence"/>
</dbReference>
<dbReference type="EMBL" id="NTWE01000006">
    <property type="protein sequence ID" value="PEW06720.1"/>
    <property type="molecule type" value="Genomic_DNA"/>
</dbReference>
<feature type="transmembrane region" description="Helical" evidence="6">
    <location>
        <begin position="56"/>
        <end position="78"/>
    </location>
</feature>
<dbReference type="InterPro" id="IPR004307">
    <property type="entry name" value="TspO_MBR"/>
</dbReference>
<evidence type="ECO:0000256" key="5">
    <source>
        <dbReference type="ARBA" id="ARBA00023136"/>
    </source>
</evidence>
<evidence type="ECO:0000256" key="4">
    <source>
        <dbReference type="ARBA" id="ARBA00022989"/>
    </source>
</evidence>
<dbReference type="OrthoDB" id="9795496at2"/>
<evidence type="ECO:0000256" key="6">
    <source>
        <dbReference type="SAM" id="Phobius"/>
    </source>
</evidence>
<dbReference type="Pfam" id="PF03073">
    <property type="entry name" value="TspO_MBR"/>
    <property type="match status" value="1"/>
</dbReference>
<evidence type="ECO:0000256" key="2">
    <source>
        <dbReference type="ARBA" id="ARBA00007524"/>
    </source>
</evidence>
<dbReference type="RefSeq" id="WP_080013225.1">
    <property type="nucleotide sequence ID" value="NZ_NTWE01000006.1"/>
</dbReference>